<evidence type="ECO:0000256" key="1">
    <source>
        <dbReference type="SAM" id="Phobius"/>
    </source>
</evidence>
<dbReference type="PANTHER" id="PTHR42951:SF22">
    <property type="entry name" value="METALLO BETA-LACTAMASE SUPERFAMILY LIPOPROTEIN"/>
    <property type="match status" value="1"/>
</dbReference>
<feature type="domain" description="Metallo-beta-lactamase" evidence="2">
    <location>
        <begin position="25"/>
        <end position="220"/>
    </location>
</feature>
<reference evidence="3 4" key="1">
    <citation type="submission" date="2021-04" db="EMBL/GenBank/DDBJ databases">
        <title>Complete genome sequence of a novel Streptococcus species.</title>
        <authorList>
            <person name="Teng J.L.L."/>
        </authorList>
    </citation>
    <scope>NUCLEOTIDE SEQUENCE [LARGE SCALE GENOMIC DNA]</scope>
    <source>
        <strain evidence="3 4">HKU75</strain>
    </source>
</reference>
<dbReference type="InterPro" id="IPR050855">
    <property type="entry name" value="NDM-1-like"/>
</dbReference>
<keyword evidence="1" id="KW-1133">Transmembrane helix</keyword>
<keyword evidence="4" id="KW-1185">Reference proteome</keyword>
<name>A0ABX7YKZ6_9STRE</name>
<dbReference type="InterPro" id="IPR001279">
    <property type="entry name" value="Metallo-B-lactamas"/>
</dbReference>
<keyword evidence="1" id="KW-0472">Membrane</keyword>
<organism evidence="3 4">
    <name type="scientific">Streptococcus oriscaviae</name>
    <dbReference type="NCBI Taxonomy" id="2781599"/>
    <lineage>
        <taxon>Bacteria</taxon>
        <taxon>Bacillati</taxon>
        <taxon>Bacillota</taxon>
        <taxon>Bacilli</taxon>
        <taxon>Lactobacillales</taxon>
        <taxon>Streptococcaceae</taxon>
        <taxon>Streptococcus</taxon>
    </lineage>
</organism>
<sequence>MDKTLSKMYKIKQLLPNVYVINSFLVMSYVVVGEKAAMILDTGYGYGDISQVVKEITTLPLYVVDTHGHVDHSGGNFFFDGPTYIHEKDVELYKQHHQPSLHRKVEESIKIFKRILFWRDFTSKTPAKFDEQRSQFNNFKFIKEGDMFDLGGITGKVIEIPGHTAGSVALYFSELKLAIVSDGACDGPYLFLPESTNLTTYRSSLKKLEKLELDYLLTGHRKRLYTKEDLTKWIYVAENPDFSNVRNEKELFFAPGVVPMRVWGKGDSKRKGPSLVLDPSKVD</sequence>
<dbReference type="SUPFAM" id="SSF56281">
    <property type="entry name" value="Metallo-hydrolase/oxidoreductase"/>
    <property type="match status" value="1"/>
</dbReference>
<dbReference type="SMART" id="SM00849">
    <property type="entry name" value="Lactamase_B"/>
    <property type="match status" value="1"/>
</dbReference>
<keyword evidence="1" id="KW-0812">Transmembrane</keyword>
<dbReference type="Gene3D" id="3.60.15.10">
    <property type="entry name" value="Ribonuclease Z/Hydroxyacylglutathione hydrolase-like"/>
    <property type="match status" value="1"/>
</dbReference>
<dbReference type="Proteomes" id="UP000677616">
    <property type="component" value="Chromosome"/>
</dbReference>
<protein>
    <submittedName>
        <fullName evidence="3">MBL fold metallo-hydrolase</fullName>
    </submittedName>
</protein>
<dbReference type="InterPro" id="IPR036866">
    <property type="entry name" value="RibonucZ/Hydroxyglut_hydro"/>
</dbReference>
<feature type="transmembrane region" description="Helical" evidence="1">
    <location>
        <begin position="14"/>
        <end position="32"/>
    </location>
</feature>
<proteinExistence type="predicted"/>
<dbReference type="Pfam" id="PF00753">
    <property type="entry name" value="Lactamase_B"/>
    <property type="match status" value="1"/>
</dbReference>
<accession>A0ABX7YKZ6</accession>
<evidence type="ECO:0000259" key="2">
    <source>
        <dbReference type="SMART" id="SM00849"/>
    </source>
</evidence>
<dbReference type="EMBL" id="CP073084">
    <property type="protein sequence ID" value="QUE54029.1"/>
    <property type="molecule type" value="Genomic_DNA"/>
</dbReference>
<dbReference type="RefSeq" id="WP_212570170.1">
    <property type="nucleotide sequence ID" value="NZ_CP073084.1"/>
</dbReference>
<dbReference type="PANTHER" id="PTHR42951">
    <property type="entry name" value="METALLO-BETA-LACTAMASE DOMAIN-CONTAINING"/>
    <property type="match status" value="1"/>
</dbReference>
<gene>
    <name evidence="3" type="ORF">INT76_09390</name>
</gene>
<evidence type="ECO:0000313" key="3">
    <source>
        <dbReference type="EMBL" id="QUE54029.1"/>
    </source>
</evidence>
<evidence type="ECO:0000313" key="4">
    <source>
        <dbReference type="Proteomes" id="UP000677616"/>
    </source>
</evidence>